<organism evidence="4">
    <name type="scientific">marine metagenome</name>
    <dbReference type="NCBI Taxonomy" id="408172"/>
    <lineage>
        <taxon>unclassified sequences</taxon>
        <taxon>metagenomes</taxon>
        <taxon>ecological metagenomes</taxon>
    </lineage>
</organism>
<reference evidence="4" key="1">
    <citation type="submission" date="2018-05" db="EMBL/GenBank/DDBJ databases">
        <authorList>
            <person name="Lanie J.A."/>
            <person name="Ng W.-L."/>
            <person name="Kazmierczak K.M."/>
            <person name="Andrzejewski T.M."/>
            <person name="Davidsen T.M."/>
            <person name="Wayne K.J."/>
            <person name="Tettelin H."/>
            <person name="Glass J.I."/>
            <person name="Rusch D."/>
            <person name="Podicherti R."/>
            <person name="Tsui H.-C.T."/>
            <person name="Winkler M.E."/>
        </authorList>
    </citation>
    <scope>NUCLEOTIDE SEQUENCE</scope>
</reference>
<dbReference type="InterPro" id="IPR006097">
    <property type="entry name" value="Glu/Leu/Phe/Val/Trp_DH_dimer"/>
</dbReference>
<evidence type="ECO:0000256" key="2">
    <source>
        <dbReference type="ARBA" id="ARBA00023002"/>
    </source>
</evidence>
<proteinExistence type="inferred from homology"/>
<dbReference type="Gene3D" id="3.40.50.10860">
    <property type="entry name" value="Leucine Dehydrogenase, chain A, domain 1"/>
    <property type="match status" value="1"/>
</dbReference>
<dbReference type="AlphaFoldDB" id="A0A382T1F9"/>
<gene>
    <name evidence="4" type="ORF">METZ01_LOCUS368449</name>
</gene>
<evidence type="ECO:0000259" key="3">
    <source>
        <dbReference type="Pfam" id="PF02812"/>
    </source>
</evidence>
<feature type="non-terminal residue" evidence="4">
    <location>
        <position position="106"/>
    </location>
</feature>
<protein>
    <recommendedName>
        <fullName evidence="3">Glutamate/phenylalanine/leucine/valine/L-tryptophan dehydrogenase dimerisation domain-containing protein</fullName>
    </recommendedName>
</protein>
<dbReference type="GO" id="GO:0006520">
    <property type="term" value="P:amino acid metabolic process"/>
    <property type="evidence" value="ECO:0007669"/>
    <property type="project" value="InterPro"/>
</dbReference>
<accession>A0A382T1F9</accession>
<feature type="domain" description="Glutamate/phenylalanine/leucine/valine/L-tryptophan dehydrogenase dimerisation" evidence="3">
    <location>
        <begin position="24"/>
        <end position="94"/>
    </location>
</feature>
<dbReference type="InterPro" id="IPR046346">
    <property type="entry name" value="Aminoacid_DH-like_N_sf"/>
</dbReference>
<evidence type="ECO:0000313" key="4">
    <source>
        <dbReference type="EMBL" id="SVD15595.1"/>
    </source>
</evidence>
<evidence type="ECO:0000256" key="1">
    <source>
        <dbReference type="ARBA" id="ARBA00006382"/>
    </source>
</evidence>
<name>A0A382T1F9_9ZZZZ</name>
<comment type="similarity">
    <text evidence="1">Belongs to the Glu/Leu/Phe/Val dehydrogenases family.</text>
</comment>
<keyword evidence="2" id="KW-0560">Oxidoreductase</keyword>
<dbReference type="GO" id="GO:0016491">
    <property type="term" value="F:oxidoreductase activity"/>
    <property type="evidence" value="ECO:0007669"/>
    <property type="project" value="UniProtKB-KW"/>
</dbReference>
<dbReference type="Pfam" id="PF02812">
    <property type="entry name" value="ELFV_dehydrog_N"/>
    <property type="match status" value="1"/>
</dbReference>
<sequence length="106" mass="11688">MEGLLKKFEDKRPEVVFEWEDAKTDAKGWIVINSLRGGACAGGTRMRIGVTKDEVLALAKTMEIKFTVAGPPIGGAKSGINFDPEDPRKEEVLKRWFAVAKPLLKS</sequence>
<dbReference type="SUPFAM" id="SSF53223">
    <property type="entry name" value="Aminoacid dehydrogenase-like, N-terminal domain"/>
    <property type="match status" value="1"/>
</dbReference>
<dbReference type="EMBL" id="UINC01132956">
    <property type="protein sequence ID" value="SVD15595.1"/>
    <property type="molecule type" value="Genomic_DNA"/>
</dbReference>